<dbReference type="OrthoDB" id="10512158at2759"/>
<keyword evidence="3" id="KW-1185">Reference proteome</keyword>
<evidence type="ECO:0000313" key="3">
    <source>
        <dbReference type="Proteomes" id="UP000692954"/>
    </source>
</evidence>
<proteinExistence type="predicted"/>
<gene>
    <name evidence="2" type="ORF">PSON_ATCC_30995.1.T0430274</name>
</gene>
<dbReference type="Proteomes" id="UP000692954">
    <property type="component" value="Unassembled WGS sequence"/>
</dbReference>
<evidence type="ECO:0000256" key="1">
    <source>
        <dbReference type="SAM" id="Coils"/>
    </source>
</evidence>
<sequence length="444" mass="53107">MSKVNQFEQKLIKTQQQFKLSNKMDQKDNSEERIVKLVNKNQTLSNNIDFLLQEKKNRCNQLQVKIAKLIQSDEQNHLQYERLKIKYLDLKENFRIKINKIKQSIVQLGDIKESLNQQFNRISNFNKQILEQLQVFITQRKELEEMKRVNQQNYNLIKQLRFSQEQLIQEKNLLQKILGQKEAQFSIFQLKTKDIELQNQIDSEQLKQNIVSLKARLENSNNKFQDQKDIDCYIQEYTQKDEQQKKMKNKINQNSQNNDQQKELYFESNDCEVKSEYADENYANSKNDGCQIVEENNNEQQFVSEGPVNNCIENKDQNQQENIYLEGESYLEEDDTKKFDFKQQKLSETNIDLKEQQISQEIEQTKQNDKQDQLINTDENDLELLDVQFDDDFYDEMVQGKSDKEIQKVKLEVQTPLYNNINDFEQVQKLEENNQQSGWDFEGF</sequence>
<organism evidence="2 3">
    <name type="scientific">Paramecium sonneborni</name>
    <dbReference type="NCBI Taxonomy" id="65129"/>
    <lineage>
        <taxon>Eukaryota</taxon>
        <taxon>Sar</taxon>
        <taxon>Alveolata</taxon>
        <taxon>Ciliophora</taxon>
        <taxon>Intramacronucleata</taxon>
        <taxon>Oligohymenophorea</taxon>
        <taxon>Peniculida</taxon>
        <taxon>Parameciidae</taxon>
        <taxon>Paramecium</taxon>
    </lineage>
</organism>
<dbReference type="EMBL" id="CAJJDN010000043">
    <property type="protein sequence ID" value="CAD8082556.1"/>
    <property type="molecule type" value="Genomic_DNA"/>
</dbReference>
<comment type="caution">
    <text evidence="2">The sequence shown here is derived from an EMBL/GenBank/DDBJ whole genome shotgun (WGS) entry which is preliminary data.</text>
</comment>
<feature type="coiled-coil region" evidence="1">
    <location>
        <begin position="20"/>
        <end position="72"/>
    </location>
</feature>
<dbReference type="AlphaFoldDB" id="A0A8S1MYN0"/>
<name>A0A8S1MYN0_9CILI</name>
<accession>A0A8S1MYN0</accession>
<evidence type="ECO:0000313" key="2">
    <source>
        <dbReference type="EMBL" id="CAD8082556.1"/>
    </source>
</evidence>
<protein>
    <submittedName>
        <fullName evidence="2">Uncharacterized protein</fullName>
    </submittedName>
</protein>
<keyword evidence="1" id="KW-0175">Coiled coil</keyword>
<reference evidence="2" key="1">
    <citation type="submission" date="2021-01" db="EMBL/GenBank/DDBJ databases">
        <authorList>
            <consortium name="Genoscope - CEA"/>
            <person name="William W."/>
        </authorList>
    </citation>
    <scope>NUCLEOTIDE SEQUENCE</scope>
</reference>